<dbReference type="NCBIfam" id="TIGR01730">
    <property type="entry name" value="RND_mfp"/>
    <property type="match status" value="1"/>
</dbReference>
<dbReference type="AlphaFoldDB" id="A0A645J567"/>
<name>A0A645J567_9ZZZZ</name>
<evidence type="ECO:0000313" key="3">
    <source>
        <dbReference type="EMBL" id="MPN58788.1"/>
    </source>
</evidence>
<reference evidence="3" key="1">
    <citation type="submission" date="2019-08" db="EMBL/GenBank/DDBJ databases">
        <authorList>
            <person name="Kucharzyk K."/>
            <person name="Murdoch R.W."/>
            <person name="Higgins S."/>
            <person name="Loffler F."/>
        </authorList>
    </citation>
    <scope>NUCLEOTIDE SEQUENCE</scope>
</reference>
<dbReference type="PANTHER" id="PTHR30469:SF15">
    <property type="entry name" value="HLYD FAMILY OF SECRETION PROTEINS"/>
    <property type="match status" value="1"/>
</dbReference>
<dbReference type="Gene3D" id="2.40.420.20">
    <property type="match status" value="1"/>
</dbReference>
<dbReference type="GO" id="GO:0015562">
    <property type="term" value="F:efflux transmembrane transporter activity"/>
    <property type="evidence" value="ECO:0007669"/>
    <property type="project" value="TreeGrafter"/>
</dbReference>
<proteinExistence type="predicted"/>
<evidence type="ECO:0000259" key="1">
    <source>
        <dbReference type="Pfam" id="PF25954"/>
    </source>
</evidence>
<feature type="domain" description="YknX-like C-terminal permuted SH3-like" evidence="2">
    <location>
        <begin position="70"/>
        <end position="133"/>
    </location>
</feature>
<dbReference type="InterPro" id="IPR058792">
    <property type="entry name" value="Beta-barrel_RND_2"/>
</dbReference>
<evidence type="ECO:0000259" key="2">
    <source>
        <dbReference type="Pfam" id="PF25989"/>
    </source>
</evidence>
<comment type="caution">
    <text evidence="3">The sequence shown here is derived from an EMBL/GenBank/DDBJ whole genome shotgun (WGS) entry which is preliminary data.</text>
</comment>
<dbReference type="Pfam" id="PF25989">
    <property type="entry name" value="YknX_C"/>
    <property type="match status" value="1"/>
</dbReference>
<accession>A0A645J567</accession>
<dbReference type="PANTHER" id="PTHR30469">
    <property type="entry name" value="MULTIDRUG RESISTANCE PROTEIN MDTA"/>
    <property type="match status" value="1"/>
</dbReference>
<protein>
    <submittedName>
        <fullName evidence="3">Uncharacterized protein</fullName>
    </submittedName>
</protein>
<dbReference type="SUPFAM" id="SSF111369">
    <property type="entry name" value="HlyD-like secretion proteins"/>
    <property type="match status" value="1"/>
</dbReference>
<gene>
    <name evidence="3" type="ORF">SDC9_206503</name>
</gene>
<organism evidence="3">
    <name type="scientific">bioreactor metagenome</name>
    <dbReference type="NCBI Taxonomy" id="1076179"/>
    <lineage>
        <taxon>unclassified sequences</taxon>
        <taxon>metagenomes</taxon>
        <taxon>ecological metagenomes</taxon>
    </lineage>
</organism>
<feature type="domain" description="CusB-like beta-barrel" evidence="1">
    <location>
        <begin position="2"/>
        <end position="57"/>
    </location>
</feature>
<dbReference type="Pfam" id="PF25954">
    <property type="entry name" value="Beta-barrel_RND_2"/>
    <property type="match status" value="1"/>
</dbReference>
<dbReference type="GO" id="GO:1990281">
    <property type="term" value="C:efflux pump complex"/>
    <property type="evidence" value="ECO:0007669"/>
    <property type="project" value="TreeGrafter"/>
</dbReference>
<dbReference type="InterPro" id="IPR006143">
    <property type="entry name" value="RND_pump_MFP"/>
</dbReference>
<dbReference type="Gene3D" id="2.40.30.170">
    <property type="match status" value="1"/>
</dbReference>
<dbReference type="InterPro" id="IPR058637">
    <property type="entry name" value="YknX-like_C"/>
</dbReference>
<sequence>MPASIVVDALEGETFEGKVSLIYPTLNPVSRTFPVEIEVNNADQRLRPGMFSRVTLNFGTNERPLVTDLAVLKQSGSNDRYVFLEKDGKALYTKVELGTRIGDKYEIVSGLHIGDRVIVQGNTGLIEGTEVRVTQ</sequence>
<dbReference type="EMBL" id="VSSQ01131972">
    <property type="protein sequence ID" value="MPN58788.1"/>
    <property type="molecule type" value="Genomic_DNA"/>
</dbReference>